<organism evidence="2 3">
    <name type="scientific">Marchantia polymorpha</name>
    <name type="common">Common liverwort</name>
    <name type="synonym">Marchantia aquatica</name>
    <dbReference type="NCBI Taxonomy" id="3197"/>
    <lineage>
        <taxon>Eukaryota</taxon>
        <taxon>Viridiplantae</taxon>
        <taxon>Streptophyta</taxon>
        <taxon>Embryophyta</taxon>
        <taxon>Marchantiophyta</taxon>
        <taxon>Marchantiopsida</taxon>
        <taxon>Marchantiidae</taxon>
        <taxon>Marchantiales</taxon>
        <taxon>Marchantiaceae</taxon>
        <taxon>Marchantia</taxon>
    </lineage>
</organism>
<gene>
    <name evidence="2" type="ORF">MARPO_0048s0026</name>
</gene>
<evidence type="ECO:0000256" key="1">
    <source>
        <dbReference type="SAM" id="MobiDB-lite"/>
    </source>
</evidence>
<evidence type="ECO:0000313" key="2">
    <source>
        <dbReference type="EMBL" id="PTQ38901.1"/>
    </source>
</evidence>
<dbReference type="AlphaFoldDB" id="A0A2R6WYG4"/>
<protein>
    <submittedName>
        <fullName evidence="2">Uncharacterized protein</fullName>
    </submittedName>
</protein>
<reference evidence="3" key="1">
    <citation type="journal article" date="2017" name="Cell">
        <title>Insights into land plant evolution garnered from the Marchantia polymorpha genome.</title>
        <authorList>
            <person name="Bowman J.L."/>
            <person name="Kohchi T."/>
            <person name="Yamato K.T."/>
            <person name="Jenkins J."/>
            <person name="Shu S."/>
            <person name="Ishizaki K."/>
            <person name="Yamaoka S."/>
            <person name="Nishihama R."/>
            <person name="Nakamura Y."/>
            <person name="Berger F."/>
            <person name="Adam C."/>
            <person name="Aki S.S."/>
            <person name="Althoff F."/>
            <person name="Araki T."/>
            <person name="Arteaga-Vazquez M.A."/>
            <person name="Balasubrmanian S."/>
            <person name="Barry K."/>
            <person name="Bauer D."/>
            <person name="Boehm C.R."/>
            <person name="Briginshaw L."/>
            <person name="Caballero-Perez J."/>
            <person name="Catarino B."/>
            <person name="Chen F."/>
            <person name="Chiyoda S."/>
            <person name="Chovatia M."/>
            <person name="Davies K.M."/>
            <person name="Delmans M."/>
            <person name="Demura T."/>
            <person name="Dierschke T."/>
            <person name="Dolan L."/>
            <person name="Dorantes-Acosta A.E."/>
            <person name="Eklund D.M."/>
            <person name="Florent S.N."/>
            <person name="Flores-Sandoval E."/>
            <person name="Fujiyama A."/>
            <person name="Fukuzawa H."/>
            <person name="Galik B."/>
            <person name="Grimanelli D."/>
            <person name="Grimwood J."/>
            <person name="Grossniklaus U."/>
            <person name="Hamada T."/>
            <person name="Haseloff J."/>
            <person name="Hetherington A.J."/>
            <person name="Higo A."/>
            <person name="Hirakawa Y."/>
            <person name="Hundley H.N."/>
            <person name="Ikeda Y."/>
            <person name="Inoue K."/>
            <person name="Inoue S.I."/>
            <person name="Ishida S."/>
            <person name="Jia Q."/>
            <person name="Kakita M."/>
            <person name="Kanazawa T."/>
            <person name="Kawai Y."/>
            <person name="Kawashima T."/>
            <person name="Kennedy M."/>
            <person name="Kinose K."/>
            <person name="Kinoshita T."/>
            <person name="Kohara Y."/>
            <person name="Koide E."/>
            <person name="Komatsu K."/>
            <person name="Kopischke S."/>
            <person name="Kubo M."/>
            <person name="Kyozuka J."/>
            <person name="Lagercrantz U."/>
            <person name="Lin S.S."/>
            <person name="Lindquist E."/>
            <person name="Lipzen A.M."/>
            <person name="Lu C.W."/>
            <person name="De Luna E."/>
            <person name="Martienssen R.A."/>
            <person name="Minamino N."/>
            <person name="Mizutani M."/>
            <person name="Mizutani M."/>
            <person name="Mochizuki N."/>
            <person name="Monte I."/>
            <person name="Mosher R."/>
            <person name="Nagasaki H."/>
            <person name="Nakagami H."/>
            <person name="Naramoto S."/>
            <person name="Nishitani K."/>
            <person name="Ohtani M."/>
            <person name="Okamoto T."/>
            <person name="Okumura M."/>
            <person name="Phillips J."/>
            <person name="Pollak B."/>
            <person name="Reinders A."/>
            <person name="Rovekamp M."/>
            <person name="Sano R."/>
            <person name="Sawa S."/>
            <person name="Schmid M.W."/>
            <person name="Shirakawa M."/>
            <person name="Solano R."/>
            <person name="Spunde A."/>
            <person name="Suetsugu N."/>
            <person name="Sugano S."/>
            <person name="Sugiyama A."/>
            <person name="Sun R."/>
            <person name="Suzuki Y."/>
            <person name="Takenaka M."/>
            <person name="Takezawa D."/>
            <person name="Tomogane H."/>
            <person name="Tsuzuki M."/>
            <person name="Ueda T."/>
            <person name="Umeda M."/>
            <person name="Ward J.M."/>
            <person name="Watanabe Y."/>
            <person name="Yazaki K."/>
            <person name="Yokoyama R."/>
            <person name="Yoshitake Y."/>
            <person name="Yotsui I."/>
            <person name="Zachgo S."/>
            <person name="Schmutz J."/>
        </authorList>
    </citation>
    <scope>NUCLEOTIDE SEQUENCE [LARGE SCALE GENOMIC DNA]</scope>
    <source>
        <strain evidence="3">Tak-1</strain>
    </source>
</reference>
<evidence type="ECO:0000313" key="3">
    <source>
        <dbReference type="Proteomes" id="UP000244005"/>
    </source>
</evidence>
<feature type="region of interest" description="Disordered" evidence="1">
    <location>
        <begin position="37"/>
        <end position="77"/>
    </location>
</feature>
<accession>A0A2R6WYG4</accession>
<keyword evidence="3" id="KW-1185">Reference proteome</keyword>
<dbReference type="Proteomes" id="UP000244005">
    <property type="component" value="Unassembled WGS sequence"/>
</dbReference>
<feature type="compositionally biased region" description="Basic and acidic residues" evidence="1">
    <location>
        <begin position="37"/>
        <end position="61"/>
    </location>
</feature>
<name>A0A2R6WYG4_MARPO</name>
<sequence>MCSISFVNSLTLVTCTNIRLAIKLIIKDNSVQATRIEGRPNEMCGGKREKEGEKERQEHTGTKRQASNSKYRVLHIN</sequence>
<dbReference type="Gramene" id="Mp5g10460.1">
    <property type="protein sequence ID" value="Mp5g10460.1.cds1"/>
    <property type="gene ID" value="Mp5g10460"/>
</dbReference>
<proteinExistence type="predicted"/>
<dbReference type="EMBL" id="KZ772720">
    <property type="protein sequence ID" value="PTQ38901.1"/>
    <property type="molecule type" value="Genomic_DNA"/>
</dbReference>